<reference evidence="2" key="1">
    <citation type="submission" date="2015-09" db="EMBL/GenBank/DDBJ databases">
        <title>Draft Genome Sequences of Two Novel Amoeba-resistant Intranuclear Bacteria, Candidatus Berkiella cookevillensis and Candidatus Berkiella aquae.</title>
        <authorList>
            <person name="Mehari Y.T."/>
            <person name="Arivett B.A."/>
            <person name="Farone A.L."/>
            <person name="Gunderson J.H."/>
            <person name="Farone M.B."/>
        </authorList>
    </citation>
    <scope>NUCLEOTIDE SEQUENCE [LARGE SCALE GENOMIC DNA]</scope>
    <source>
        <strain evidence="2">HT99</strain>
    </source>
</reference>
<keyword evidence="1" id="KW-0472">Membrane</keyword>
<comment type="function">
    <text evidence="1">Could be involved in insertion of integral membrane proteins into the membrane.</text>
</comment>
<evidence type="ECO:0000313" key="3">
    <source>
        <dbReference type="EMBL" id="MCS5712761.1"/>
    </source>
</evidence>
<organism evidence="2">
    <name type="scientific">Candidatus Berkiella aquae</name>
    <dbReference type="NCBI Taxonomy" id="295108"/>
    <lineage>
        <taxon>Bacteria</taxon>
        <taxon>Pseudomonadati</taxon>
        <taxon>Pseudomonadota</taxon>
        <taxon>Gammaproteobacteria</taxon>
        <taxon>Candidatus Berkiellales</taxon>
        <taxon>Candidatus Berkiellaceae</taxon>
        <taxon>Candidatus Berkiella</taxon>
    </lineage>
</organism>
<dbReference type="STRING" id="295108.HT99x_00452"/>
<dbReference type="PANTHER" id="PTHR33383:SF1">
    <property type="entry name" value="MEMBRANE PROTEIN INSERTION EFFICIENCY FACTOR-RELATED"/>
    <property type="match status" value="1"/>
</dbReference>
<accession>A0A0Q9Z0P3</accession>
<sequence>MAVIASFPQQALLGGIALYQWLLSPWVGHQCRFYPSCSHYAIDALKKYGAIQGVWLTTKRLLKCHPWHPGGDDKVP</sequence>
<dbReference type="PATRIC" id="fig|1590043.3.peg.455"/>
<dbReference type="PANTHER" id="PTHR33383">
    <property type="entry name" value="MEMBRANE PROTEIN INSERTION EFFICIENCY FACTOR-RELATED"/>
    <property type="match status" value="1"/>
</dbReference>
<dbReference type="HAMAP" id="MF_00386">
    <property type="entry name" value="UPF0161_YidD"/>
    <property type="match status" value="1"/>
</dbReference>
<protein>
    <recommendedName>
        <fullName evidence="1">Putative membrane protein insertion efficiency factor</fullName>
    </recommendedName>
</protein>
<keyword evidence="4" id="KW-1185">Reference proteome</keyword>
<dbReference type="GO" id="GO:0005886">
    <property type="term" value="C:plasma membrane"/>
    <property type="evidence" value="ECO:0007669"/>
    <property type="project" value="UniProtKB-SubCell"/>
</dbReference>
<dbReference type="Pfam" id="PF01809">
    <property type="entry name" value="YidD"/>
    <property type="match status" value="1"/>
</dbReference>
<name>A0A0Q9Z0P3_9GAMM</name>
<dbReference type="AlphaFoldDB" id="A0A0Q9Z0P3"/>
<evidence type="ECO:0000313" key="4">
    <source>
        <dbReference type="Proteomes" id="UP000051497"/>
    </source>
</evidence>
<comment type="subcellular location">
    <subcellularLocation>
        <location evidence="1">Cell membrane</location>
        <topology evidence="1">Peripheral membrane protein</topology>
        <orientation evidence="1">Cytoplasmic side</orientation>
    </subcellularLocation>
</comment>
<evidence type="ECO:0000256" key="1">
    <source>
        <dbReference type="HAMAP-Rule" id="MF_00386"/>
    </source>
</evidence>
<evidence type="ECO:0000313" key="2">
    <source>
        <dbReference type="EMBL" id="KRG22035.1"/>
    </source>
</evidence>
<dbReference type="SMART" id="SM01234">
    <property type="entry name" value="Haemolytic"/>
    <property type="match status" value="1"/>
</dbReference>
<dbReference type="EMBL" id="LKAJ02000001">
    <property type="protein sequence ID" value="MCS5712761.1"/>
    <property type="molecule type" value="Genomic_DNA"/>
</dbReference>
<proteinExistence type="inferred from homology"/>
<comment type="similarity">
    <text evidence="1">Belongs to the UPF0161 family.</text>
</comment>
<gene>
    <name evidence="2" type="primary">yidD</name>
    <name evidence="2" type="ORF">HT99x_00452</name>
    <name evidence="3" type="ORF">HT99x_015075</name>
</gene>
<dbReference type="NCBIfam" id="TIGR00278">
    <property type="entry name" value="membrane protein insertion efficiency factor YidD"/>
    <property type="match status" value="1"/>
</dbReference>
<dbReference type="EMBL" id="LKAJ01000002">
    <property type="protein sequence ID" value="KRG22035.1"/>
    <property type="molecule type" value="Genomic_DNA"/>
</dbReference>
<comment type="caution">
    <text evidence="2">The sequence shown here is derived from an EMBL/GenBank/DDBJ whole genome shotgun (WGS) entry which is preliminary data.</text>
</comment>
<dbReference type="InterPro" id="IPR002696">
    <property type="entry name" value="Membr_insert_effic_factor_YidD"/>
</dbReference>
<reference evidence="3" key="3">
    <citation type="submission" date="2021-06" db="EMBL/GenBank/DDBJ databases">
        <title>Genomic Description and Analysis of Intracellular Bacteria, Candidatus Berkiella cookevillensis and Candidatus Berkiella aquae.</title>
        <authorList>
            <person name="Kidane D.T."/>
            <person name="Mehari Y.T."/>
            <person name="Rice F.C."/>
            <person name="Arivett B.A."/>
            <person name="Farone A.L."/>
            <person name="Berk S.G."/>
            <person name="Farone M.B."/>
        </authorList>
    </citation>
    <scope>NUCLEOTIDE SEQUENCE</scope>
    <source>
        <strain evidence="3">HT99</strain>
    </source>
</reference>
<reference evidence="3" key="2">
    <citation type="journal article" date="2016" name="Genome Announc.">
        <title>Draft Genome Sequences of Two Novel Amoeba-Resistant Intranuclear Bacteria, 'Candidatus Berkiella cookevillensis' and 'Candidatus Berkiella aquae'.</title>
        <authorList>
            <person name="Mehari Y.T."/>
            <person name="Arivett B.A."/>
            <person name="Farone A.L."/>
            <person name="Gunderson J.H."/>
            <person name="Farone M.B."/>
        </authorList>
    </citation>
    <scope>NUCLEOTIDE SEQUENCE</scope>
    <source>
        <strain evidence="3">HT99</strain>
    </source>
</reference>
<keyword evidence="1" id="KW-1003">Cell membrane</keyword>
<dbReference type="Proteomes" id="UP000051497">
    <property type="component" value="Unassembled WGS sequence"/>
</dbReference>